<keyword evidence="1" id="KW-0479">Metal-binding</keyword>
<keyword evidence="2" id="KW-0863">Zinc-finger</keyword>
<evidence type="ECO:0000256" key="1">
    <source>
        <dbReference type="ARBA" id="ARBA00022723"/>
    </source>
</evidence>
<dbReference type="OrthoDB" id="8121437at2759"/>
<dbReference type="AlphaFoldDB" id="A0A8A1M304"/>
<name>A0A8A1M304_AJECA</name>
<dbReference type="Proteomes" id="UP000663671">
    <property type="component" value="Chromosome 4"/>
</dbReference>
<feature type="domain" description="3CxxC-type" evidence="4">
    <location>
        <begin position="187"/>
        <end position="276"/>
    </location>
</feature>
<protein>
    <recommendedName>
        <fullName evidence="4">3CxxC-type domain-containing protein</fullName>
    </recommendedName>
</protein>
<keyword evidence="3" id="KW-0862">Zinc</keyword>
<organism evidence="5 6">
    <name type="scientific">Ajellomyces capsulatus</name>
    <name type="common">Darling's disease fungus</name>
    <name type="synonym">Histoplasma capsulatum</name>
    <dbReference type="NCBI Taxonomy" id="5037"/>
    <lineage>
        <taxon>Eukaryota</taxon>
        <taxon>Fungi</taxon>
        <taxon>Dikarya</taxon>
        <taxon>Ascomycota</taxon>
        <taxon>Pezizomycotina</taxon>
        <taxon>Eurotiomycetes</taxon>
        <taxon>Eurotiomycetidae</taxon>
        <taxon>Onygenales</taxon>
        <taxon>Ajellomycetaceae</taxon>
        <taxon>Histoplasma</taxon>
    </lineage>
</organism>
<evidence type="ECO:0000313" key="5">
    <source>
        <dbReference type="EMBL" id="QSS60381.1"/>
    </source>
</evidence>
<dbReference type="SMART" id="SM01328">
    <property type="entry name" value="zf-3CxxC"/>
    <property type="match status" value="1"/>
</dbReference>
<dbReference type="EMBL" id="CP069110">
    <property type="protein sequence ID" value="QSS60381.1"/>
    <property type="molecule type" value="Genomic_DNA"/>
</dbReference>
<evidence type="ECO:0000313" key="6">
    <source>
        <dbReference type="Proteomes" id="UP000663671"/>
    </source>
</evidence>
<evidence type="ECO:0000256" key="2">
    <source>
        <dbReference type="ARBA" id="ARBA00022771"/>
    </source>
</evidence>
<evidence type="ECO:0000259" key="4">
    <source>
        <dbReference type="SMART" id="SM01328"/>
    </source>
</evidence>
<dbReference type="Pfam" id="PF13695">
    <property type="entry name" value="Zn_ribbon_3CxxC"/>
    <property type="match status" value="1"/>
</dbReference>
<evidence type="ECO:0000256" key="3">
    <source>
        <dbReference type="ARBA" id="ARBA00022833"/>
    </source>
</evidence>
<proteinExistence type="predicted"/>
<dbReference type="GO" id="GO:0008270">
    <property type="term" value="F:zinc ion binding"/>
    <property type="evidence" value="ECO:0007669"/>
    <property type="project" value="UniProtKB-KW"/>
</dbReference>
<accession>A0A8A1M304</accession>
<sequence length="290" mass="32959">MSWASAAWRQTETSEKGWLFRIGPCLYGKNYDTFVSPGPASIGFNSSSVVYHFPLSRERASYELGDSQKTWGTPRAASQTTFSILLADQIQDSIPAGRCTDTAHQPVHTRTGQIPIQTSRYSSERPLALITCRNNSFKTDTHSHKGRWSMYPTHHESVSSLLQEDDLYFDFHDVDRAAGCINEYDTNIMGKFICDNKTCGTDGWSSKRIAITIRMYPREEYNARVYHQRCDGCGNLSRPVLNETYAERIVYRIKKWNGIAGAKRAIAKPLHEGKLVRYTKLMFFPMSSLV</sequence>
<dbReference type="InterPro" id="IPR027377">
    <property type="entry name" value="ZAR1/RTP1-5-like_Znf-3CxxC"/>
</dbReference>
<gene>
    <name evidence="5" type="ORF">I7I51_05179</name>
</gene>
<dbReference type="VEuPathDB" id="FungiDB:I7I51_05179"/>
<reference evidence="5" key="1">
    <citation type="submission" date="2021-01" db="EMBL/GenBank/DDBJ databases">
        <title>Chromosome-level genome assembly of a human fungal pathogen reveals clustering of transcriptionally co-regulated genes.</title>
        <authorList>
            <person name="Voorhies M."/>
            <person name="Cohen S."/>
            <person name="Shea T.P."/>
            <person name="Petrus S."/>
            <person name="Munoz J.F."/>
            <person name="Poplawski S."/>
            <person name="Goldman W.E."/>
            <person name="Michael T."/>
            <person name="Cuomo C.A."/>
            <person name="Sil A."/>
            <person name="Beyhan S."/>
        </authorList>
    </citation>
    <scope>NUCLEOTIDE SEQUENCE</scope>
    <source>
        <strain evidence="5">WU24</strain>
    </source>
</reference>